<feature type="domain" description="IgGFc-binding protein N-terminal" evidence="3">
    <location>
        <begin position="330"/>
        <end position="642"/>
    </location>
</feature>
<feature type="signal peptide" evidence="2">
    <location>
        <begin position="1"/>
        <end position="24"/>
    </location>
</feature>
<dbReference type="EMBL" id="CP114040">
    <property type="protein sequence ID" value="WAS92751.1"/>
    <property type="molecule type" value="Genomic_DNA"/>
</dbReference>
<accession>A0ABY7H0H0</accession>
<evidence type="ECO:0000313" key="5">
    <source>
        <dbReference type="Proteomes" id="UP001164459"/>
    </source>
</evidence>
<organism evidence="4 5">
    <name type="scientific">Nannocystis punicea</name>
    <dbReference type="NCBI Taxonomy" id="2995304"/>
    <lineage>
        <taxon>Bacteria</taxon>
        <taxon>Pseudomonadati</taxon>
        <taxon>Myxococcota</taxon>
        <taxon>Polyangia</taxon>
        <taxon>Nannocystales</taxon>
        <taxon>Nannocystaceae</taxon>
        <taxon>Nannocystis</taxon>
    </lineage>
</organism>
<dbReference type="PANTHER" id="PTHR46534:SF2">
    <property type="entry name" value="VWFD DOMAIN-CONTAINING PROTEIN"/>
    <property type="match status" value="1"/>
</dbReference>
<gene>
    <name evidence="4" type="ORF">O0S08_41765</name>
</gene>
<name>A0ABY7H0H0_9BACT</name>
<dbReference type="Pfam" id="PF17517">
    <property type="entry name" value="IgGFc_binding"/>
    <property type="match status" value="1"/>
</dbReference>
<evidence type="ECO:0000313" key="4">
    <source>
        <dbReference type="EMBL" id="WAS92751.1"/>
    </source>
</evidence>
<dbReference type="Proteomes" id="UP001164459">
    <property type="component" value="Chromosome"/>
</dbReference>
<dbReference type="PANTHER" id="PTHR46534">
    <property type="entry name" value="IGGFC_BINDING DOMAIN-CONTAINING PROTEIN"/>
    <property type="match status" value="1"/>
</dbReference>
<evidence type="ECO:0000256" key="1">
    <source>
        <dbReference type="SAM" id="MobiDB-lite"/>
    </source>
</evidence>
<feature type="chain" id="PRO_5045779753" evidence="2">
    <location>
        <begin position="25"/>
        <end position="663"/>
    </location>
</feature>
<dbReference type="PROSITE" id="PS51257">
    <property type="entry name" value="PROKAR_LIPOPROTEIN"/>
    <property type="match status" value="1"/>
</dbReference>
<sequence>MTLRRLACPTVALALAGCPGPTTPAETESESESTVTPTASSSNPTETTGPPVTTTSTAGPTSEPTTSEPGCEGVDERCDGETHQICVGGSWAADPCPAGTGCQDGATSCQPCDCAAPPTCVDAMTLETCGCLAPKQITCPEDQACDVESASCSGIICTPGEQTCTDQNTRQTCNDHGTGYDPPEACDGDELCDADMGSCQPACAVVAKRRSSLGCEFWAVDMANVPPRDAFVYAVAVSNPSATESVNVEIFDGNKNDAEQKLLTGVIAPRQVRTFLLSGSSNNQTGFYPGDAGFTGSGIAPGRAFRVVSDLPIVATQFNPLGGALAFTTDASLLLPTHALGTRYFHLAWGEGLGSGSSLVVVATTDDTTISIKPTVSVAGGQNGMPPMLKGLTTEVTLDRYDYIQLQTNSGDTTGSEIVADKPIAVFGGHSCGQVPNKAISFCDHLEEQIFPVETWGVEYVALRSPKRGTEDMYWRVLAREEGATVTFTPTPEGLGEATQTIPPGGFIEFNASGDFRIKSNQPILVAGYMYGSEAPGVPVAGNPGDPSMVLMVPSEQWLGDYVFLVDSSYANDNVRLVRKAMNNNVELGCLGGLVPDDHWEQIAGTPYVTAVVNINPGEAACEPGTNTASAKTTTFGVIVVGEAQGASYAYPGGMALKEIAPG</sequence>
<evidence type="ECO:0000259" key="3">
    <source>
        <dbReference type="Pfam" id="PF17517"/>
    </source>
</evidence>
<dbReference type="RefSeq" id="WP_269035107.1">
    <property type="nucleotide sequence ID" value="NZ_CP114040.1"/>
</dbReference>
<feature type="compositionally biased region" description="Low complexity" evidence="1">
    <location>
        <begin position="32"/>
        <end position="70"/>
    </location>
</feature>
<reference evidence="4" key="1">
    <citation type="submission" date="2022-11" db="EMBL/GenBank/DDBJ databases">
        <title>Minimal conservation of predation-associated metabolite biosynthetic gene clusters underscores biosynthetic potential of Myxococcota including descriptions for ten novel species: Archangium lansinium sp. nov., Myxococcus landrumus sp. nov., Nannocystis bai.</title>
        <authorList>
            <person name="Ahearne A."/>
            <person name="Stevens C."/>
            <person name="Dowd S."/>
        </authorList>
    </citation>
    <scope>NUCLEOTIDE SEQUENCE</scope>
    <source>
        <strain evidence="4">Fl3</strain>
    </source>
</reference>
<keyword evidence="5" id="KW-1185">Reference proteome</keyword>
<protein>
    <submittedName>
        <fullName evidence="4">IgGFc-binding protein</fullName>
    </submittedName>
</protein>
<keyword evidence="2" id="KW-0732">Signal</keyword>
<proteinExistence type="predicted"/>
<evidence type="ECO:0000256" key="2">
    <source>
        <dbReference type="SAM" id="SignalP"/>
    </source>
</evidence>
<feature type="region of interest" description="Disordered" evidence="1">
    <location>
        <begin position="17"/>
        <end position="74"/>
    </location>
</feature>
<dbReference type="InterPro" id="IPR035234">
    <property type="entry name" value="IgGFc-bd_N"/>
</dbReference>